<feature type="region of interest" description="Disordered" evidence="1">
    <location>
        <begin position="343"/>
        <end position="377"/>
    </location>
</feature>
<organism evidence="2 3">
    <name type="scientific">Aureobasidium pullulans</name>
    <name type="common">Black yeast</name>
    <name type="synonym">Pullularia pullulans</name>
    <dbReference type="NCBI Taxonomy" id="5580"/>
    <lineage>
        <taxon>Eukaryota</taxon>
        <taxon>Fungi</taxon>
        <taxon>Dikarya</taxon>
        <taxon>Ascomycota</taxon>
        <taxon>Pezizomycotina</taxon>
        <taxon>Dothideomycetes</taxon>
        <taxon>Dothideomycetidae</taxon>
        <taxon>Dothideales</taxon>
        <taxon>Saccotheciaceae</taxon>
        <taxon>Aureobasidium</taxon>
    </lineage>
</organism>
<evidence type="ECO:0000256" key="1">
    <source>
        <dbReference type="SAM" id="MobiDB-lite"/>
    </source>
</evidence>
<proteinExistence type="predicted"/>
<protein>
    <submittedName>
        <fullName evidence="2">Uncharacterized protein</fullName>
    </submittedName>
</protein>
<evidence type="ECO:0000313" key="2">
    <source>
        <dbReference type="EMBL" id="THY26417.1"/>
    </source>
</evidence>
<feature type="compositionally biased region" description="Acidic residues" evidence="1">
    <location>
        <begin position="349"/>
        <end position="377"/>
    </location>
</feature>
<reference evidence="2 3" key="1">
    <citation type="submission" date="2018-10" db="EMBL/GenBank/DDBJ databases">
        <title>Fifty Aureobasidium pullulans genomes reveal a recombining polyextremotolerant generalist.</title>
        <authorList>
            <person name="Gostincar C."/>
            <person name="Turk M."/>
            <person name="Zajc J."/>
            <person name="Gunde-Cimerman N."/>
        </authorList>
    </citation>
    <scope>NUCLEOTIDE SEQUENCE [LARGE SCALE GENOMIC DNA]</scope>
    <source>
        <strain evidence="2 3">EXF-6604</strain>
    </source>
</reference>
<evidence type="ECO:0000313" key="3">
    <source>
        <dbReference type="Proteomes" id="UP000306584"/>
    </source>
</evidence>
<comment type="caution">
    <text evidence="2">The sequence shown here is derived from an EMBL/GenBank/DDBJ whole genome shotgun (WGS) entry which is preliminary data.</text>
</comment>
<dbReference type="EMBL" id="QZBD01000146">
    <property type="protein sequence ID" value="THY26417.1"/>
    <property type="molecule type" value="Genomic_DNA"/>
</dbReference>
<gene>
    <name evidence="2" type="ORF">D6D01_04450</name>
</gene>
<sequence>MVLKEDWPIHSTVCKQFAKLGDRPSPNMIRVIYFPADGTEPEFKWLPIKVAKDREDHGWHEAPEWEGKDPYGSYNTHHSVLRCDKGCRGEYHKDGCYNIWINTLEDDEANEFKWANDCVKELTEDLNTTWKGPILAYGTEQHDYIYGARVKAIDLDTTDLKVLALDFFRVGSRERRVKAVQINCVGHIKRYKAPEFESKVVDKRQFTMADAHCQIPKMMGLPLALHHTKTDDGLDTHNVKASLLKMECSLQSVRWGHYSRKKLGNMIVVHDHGKHISPHTVQALCVWIDKGLRPFFNLARKLNRNDLKLIKHNEPQREQIAAQISGRHDKMIEKISKDKYLEYHKGRMDDEDSTDEDMPDDYSAEEESEDDDDGTEE</sequence>
<dbReference type="Proteomes" id="UP000306584">
    <property type="component" value="Unassembled WGS sequence"/>
</dbReference>
<dbReference type="AlphaFoldDB" id="A0A4S9LAX5"/>
<accession>A0A4S9LAX5</accession>
<name>A0A4S9LAX5_AURPU</name>